<feature type="domain" description="Fido" evidence="3">
    <location>
        <begin position="396"/>
        <end position="557"/>
    </location>
</feature>
<dbReference type="AlphaFoldDB" id="A0AAU9X5G9"/>
<keyword evidence="2" id="KW-0067">ATP-binding</keyword>
<name>A0AAU9X5G9_9CNID</name>
<dbReference type="GO" id="GO:0005524">
    <property type="term" value="F:ATP binding"/>
    <property type="evidence" value="ECO:0007669"/>
    <property type="project" value="UniProtKB-KW"/>
</dbReference>
<feature type="non-terminal residue" evidence="4">
    <location>
        <position position="565"/>
    </location>
</feature>
<feature type="domain" description="Fido" evidence="3">
    <location>
        <begin position="68"/>
        <end position="241"/>
    </location>
</feature>
<dbReference type="InterPro" id="IPR036597">
    <property type="entry name" value="Fido-like_dom_sf"/>
</dbReference>
<feature type="active site" evidence="1">
    <location>
        <position position="493"/>
    </location>
</feature>
<dbReference type="Pfam" id="PF02661">
    <property type="entry name" value="Fic"/>
    <property type="match status" value="2"/>
</dbReference>
<evidence type="ECO:0000313" key="4">
    <source>
        <dbReference type="EMBL" id="CAH3137737.1"/>
    </source>
</evidence>
<reference evidence="4 5" key="1">
    <citation type="submission" date="2022-05" db="EMBL/GenBank/DDBJ databases">
        <authorList>
            <consortium name="Genoscope - CEA"/>
            <person name="William W."/>
        </authorList>
    </citation>
    <scope>NUCLEOTIDE SEQUENCE [LARGE SCALE GENOMIC DNA]</scope>
</reference>
<proteinExistence type="predicted"/>
<keyword evidence="5" id="KW-1185">Reference proteome</keyword>
<dbReference type="Gene3D" id="1.10.3290.10">
    <property type="entry name" value="Fido-like domain"/>
    <property type="match status" value="3"/>
</dbReference>
<dbReference type="InterPro" id="IPR040198">
    <property type="entry name" value="Fido_containing"/>
</dbReference>
<dbReference type="PANTHER" id="PTHR13504">
    <property type="entry name" value="FIDO DOMAIN-CONTAINING PROTEIN DDB_G0283145"/>
    <property type="match status" value="1"/>
</dbReference>
<dbReference type="InterPro" id="IPR003812">
    <property type="entry name" value="Fido"/>
</dbReference>
<dbReference type="PROSITE" id="PS51459">
    <property type="entry name" value="FIDO"/>
    <property type="match status" value="2"/>
</dbReference>
<accession>A0AAU9X5G9</accession>
<evidence type="ECO:0000256" key="1">
    <source>
        <dbReference type="PIRSR" id="PIRSR640198-1"/>
    </source>
</evidence>
<evidence type="ECO:0000313" key="5">
    <source>
        <dbReference type="Proteomes" id="UP001159428"/>
    </source>
</evidence>
<feature type="binding site" evidence="2">
    <location>
        <begin position="497"/>
        <end position="504"/>
    </location>
    <ligand>
        <name>ATP</name>
        <dbReference type="ChEBI" id="CHEBI:30616"/>
    </ligand>
</feature>
<evidence type="ECO:0000256" key="2">
    <source>
        <dbReference type="PIRSR" id="PIRSR640198-2"/>
    </source>
</evidence>
<organism evidence="4 5">
    <name type="scientific">Pocillopora meandrina</name>
    <dbReference type="NCBI Taxonomy" id="46732"/>
    <lineage>
        <taxon>Eukaryota</taxon>
        <taxon>Metazoa</taxon>
        <taxon>Cnidaria</taxon>
        <taxon>Anthozoa</taxon>
        <taxon>Hexacorallia</taxon>
        <taxon>Scleractinia</taxon>
        <taxon>Astrocoeniina</taxon>
        <taxon>Pocilloporidae</taxon>
        <taxon>Pocillopora</taxon>
    </lineage>
</organism>
<protein>
    <recommendedName>
        <fullName evidence="3">Fido domain-containing protein</fullName>
    </recommendedName>
</protein>
<gene>
    <name evidence="4" type="ORF">PMEA_00018268</name>
</gene>
<keyword evidence="2" id="KW-0547">Nucleotide-binding</keyword>
<comment type="caution">
    <text evidence="4">The sequence shown here is derived from an EMBL/GenBank/DDBJ whole genome shotgun (WGS) entry which is preliminary data.</text>
</comment>
<evidence type="ECO:0000259" key="3">
    <source>
        <dbReference type="PROSITE" id="PS51459"/>
    </source>
</evidence>
<dbReference type="PANTHER" id="PTHR13504:SF38">
    <property type="entry name" value="FIDO DOMAIN-CONTAINING PROTEIN"/>
    <property type="match status" value="1"/>
</dbReference>
<sequence>MDETNSYPVRGLISFDALENPSWHSSARSKETPRKTVTEMISSITQYHKRWEKAVAENHYHEDLIKKVKEDFLVEFVFHVNREEGHGITTFKDTQIFLSNCSSERRVSAGSSFSLEQQETVNLINAYESLLEKIKSEELTSDYGLLEVGLLKETHHIDVYSLLKTCSWFLFELLDLHPFSDGNGRLCRILSSYCLSKLNPFPTPIYNVWTNSCKGNYIEALVEARKSPDRQPCALTTMIIECTYYGWEKFFKALQGSTDRNYNRKRRLSQYLPFEATETPKWGKKEDVSVQEMIEKILSHLREWEEIKDRYDEELIDKVQKQFLVQFISHVNMEEEKGFSTFEETDEFLKNFYARNGSLQRQLSIKEQETLNLRNAYEHLLAKIKREELSSDYGLVEASLLKETHVMLMEGIEIPKDKTKPGIFSNRPRTTEYKGEKYEYKNPEDMESAVCKLLDQCNVMFDYCIKDGLKDSYDLYSLFKTCAWLLFELLDLHPFSDGNGRLCRILCSYMLSKFTPFPTPVYNVWTNSCKDDYRDALVAARKSEKRHPCALTTMIIECSYQGWKK</sequence>
<dbReference type="Proteomes" id="UP001159428">
    <property type="component" value="Unassembled WGS sequence"/>
</dbReference>
<dbReference type="EMBL" id="CALNXJ010000031">
    <property type="protein sequence ID" value="CAH3137737.1"/>
    <property type="molecule type" value="Genomic_DNA"/>
</dbReference>
<dbReference type="SUPFAM" id="SSF140931">
    <property type="entry name" value="Fic-like"/>
    <property type="match status" value="2"/>
</dbReference>